<dbReference type="AlphaFoldDB" id="A0A426X871"/>
<organism evidence="2 3">
    <name type="scientific">Ensete ventricosum</name>
    <name type="common">Abyssinian banana</name>
    <name type="synonym">Musa ensete</name>
    <dbReference type="NCBI Taxonomy" id="4639"/>
    <lineage>
        <taxon>Eukaryota</taxon>
        <taxon>Viridiplantae</taxon>
        <taxon>Streptophyta</taxon>
        <taxon>Embryophyta</taxon>
        <taxon>Tracheophyta</taxon>
        <taxon>Spermatophyta</taxon>
        <taxon>Magnoliopsida</taxon>
        <taxon>Liliopsida</taxon>
        <taxon>Zingiberales</taxon>
        <taxon>Musaceae</taxon>
        <taxon>Ensete</taxon>
    </lineage>
</organism>
<sequence>MIADREGQRLLQQSGNEQGGAVVATRRCSKGSKERQRQTTRLEAAVAARAEGIAVTSGETLVMGAVVGGNSSSRAEGEVEEEQRMVPLIAIAKRWSREAATVAGEAVVRAGSDSSDGLRGGDGEDNSGAGGWQRQQVVGRRRRRRLTIVTVADESFSCDYDNWSRGLVAVRGWSSDRGGTTRTDGVGLPTTVNQWLCTSGVER</sequence>
<evidence type="ECO:0000256" key="1">
    <source>
        <dbReference type="SAM" id="MobiDB-lite"/>
    </source>
</evidence>
<comment type="caution">
    <text evidence="2">The sequence shown here is derived from an EMBL/GenBank/DDBJ whole genome shotgun (WGS) entry which is preliminary data.</text>
</comment>
<feature type="region of interest" description="Disordered" evidence="1">
    <location>
        <begin position="111"/>
        <end position="136"/>
    </location>
</feature>
<evidence type="ECO:0000313" key="3">
    <source>
        <dbReference type="Proteomes" id="UP000287651"/>
    </source>
</evidence>
<protein>
    <submittedName>
        <fullName evidence="2">Uncharacterized protein</fullName>
    </submittedName>
</protein>
<accession>A0A426X871</accession>
<reference evidence="2 3" key="1">
    <citation type="journal article" date="2014" name="Agronomy (Basel)">
        <title>A Draft Genome Sequence for Ensete ventricosum, the Drought-Tolerant Tree Against Hunger.</title>
        <authorList>
            <person name="Harrison J."/>
            <person name="Moore K.A."/>
            <person name="Paszkiewicz K."/>
            <person name="Jones T."/>
            <person name="Grant M."/>
            <person name="Ambacheew D."/>
            <person name="Muzemil S."/>
            <person name="Studholme D.J."/>
        </authorList>
    </citation>
    <scope>NUCLEOTIDE SEQUENCE [LARGE SCALE GENOMIC DNA]</scope>
</reference>
<feature type="region of interest" description="Disordered" evidence="1">
    <location>
        <begin position="1"/>
        <end position="39"/>
    </location>
</feature>
<dbReference type="EMBL" id="AMZH03024712">
    <property type="protein sequence ID" value="RRT35648.1"/>
    <property type="molecule type" value="Genomic_DNA"/>
</dbReference>
<dbReference type="Proteomes" id="UP000287651">
    <property type="component" value="Unassembled WGS sequence"/>
</dbReference>
<evidence type="ECO:0000313" key="2">
    <source>
        <dbReference type="EMBL" id="RRT35648.1"/>
    </source>
</evidence>
<name>A0A426X871_ENSVE</name>
<proteinExistence type="predicted"/>
<gene>
    <name evidence="2" type="ORF">B296_00040623</name>
</gene>